<dbReference type="Proteomes" id="UP000499080">
    <property type="component" value="Unassembled WGS sequence"/>
</dbReference>
<organism evidence="1 2">
    <name type="scientific">Araneus ventricosus</name>
    <name type="common">Orbweaver spider</name>
    <name type="synonym">Epeira ventricosa</name>
    <dbReference type="NCBI Taxonomy" id="182803"/>
    <lineage>
        <taxon>Eukaryota</taxon>
        <taxon>Metazoa</taxon>
        <taxon>Ecdysozoa</taxon>
        <taxon>Arthropoda</taxon>
        <taxon>Chelicerata</taxon>
        <taxon>Arachnida</taxon>
        <taxon>Araneae</taxon>
        <taxon>Araneomorphae</taxon>
        <taxon>Entelegynae</taxon>
        <taxon>Araneoidea</taxon>
        <taxon>Araneidae</taxon>
        <taxon>Araneus</taxon>
    </lineage>
</organism>
<reference evidence="1 2" key="1">
    <citation type="journal article" date="2019" name="Sci. Rep.">
        <title>Orb-weaving spider Araneus ventricosus genome elucidates the spidroin gene catalogue.</title>
        <authorList>
            <person name="Kono N."/>
            <person name="Nakamura H."/>
            <person name="Ohtoshi R."/>
            <person name="Moran D.A.P."/>
            <person name="Shinohara A."/>
            <person name="Yoshida Y."/>
            <person name="Fujiwara M."/>
            <person name="Mori M."/>
            <person name="Tomita M."/>
            <person name="Arakawa K."/>
        </authorList>
    </citation>
    <scope>NUCLEOTIDE SEQUENCE [LARGE SCALE GENOMIC DNA]</scope>
</reference>
<proteinExistence type="predicted"/>
<name>A0A4Y2FNH6_ARAVE</name>
<comment type="caution">
    <text evidence="1">The sequence shown here is derived from an EMBL/GenBank/DDBJ whole genome shotgun (WGS) entry which is preliminary data.</text>
</comment>
<sequence>MLFLAFFTRWHETAVENAKFPISILCNSNGSLGALPPSRIKPRLPGVGLPIKIEVVRALSALDCLKRSREKISGFFEVSDPAMASPKMWKDVIEDYEVSWEACSSSSIGADTSLSV</sequence>
<gene>
    <name evidence="1" type="ORF">AVEN_81577_1</name>
</gene>
<dbReference type="AlphaFoldDB" id="A0A4Y2FNH6"/>
<keyword evidence="2" id="KW-1185">Reference proteome</keyword>
<evidence type="ECO:0000313" key="1">
    <source>
        <dbReference type="EMBL" id="GBM42751.1"/>
    </source>
</evidence>
<dbReference type="EMBL" id="BGPR01001004">
    <property type="protein sequence ID" value="GBM42751.1"/>
    <property type="molecule type" value="Genomic_DNA"/>
</dbReference>
<accession>A0A4Y2FNH6</accession>
<evidence type="ECO:0000313" key="2">
    <source>
        <dbReference type="Proteomes" id="UP000499080"/>
    </source>
</evidence>
<protein>
    <submittedName>
        <fullName evidence="1">Uncharacterized protein</fullName>
    </submittedName>
</protein>